<gene>
    <name evidence="1" type="ORF">METZ01_LOCUS246684</name>
</gene>
<reference evidence="1" key="1">
    <citation type="submission" date="2018-05" db="EMBL/GenBank/DDBJ databases">
        <authorList>
            <person name="Lanie J.A."/>
            <person name="Ng W.-L."/>
            <person name="Kazmierczak K.M."/>
            <person name="Andrzejewski T.M."/>
            <person name="Davidsen T.M."/>
            <person name="Wayne K.J."/>
            <person name="Tettelin H."/>
            <person name="Glass J.I."/>
            <person name="Rusch D."/>
            <person name="Podicherti R."/>
            <person name="Tsui H.-C.T."/>
            <person name="Winkler M.E."/>
        </authorList>
    </citation>
    <scope>NUCLEOTIDE SEQUENCE</scope>
</reference>
<dbReference type="EMBL" id="UINC01064808">
    <property type="protein sequence ID" value="SVB93830.1"/>
    <property type="molecule type" value="Genomic_DNA"/>
</dbReference>
<feature type="non-terminal residue" evidence="1">
    <location>
        <position position="119"/>
    </location>
</feature>
<proteinExistence type="predicted"/>
<evidence type="ECO:0000313" key="1">
    <source>
        <dbReference type="EMBL" id="SVB93830.1"/>
    </source>
</evidence>
<feature type="non-terminal residue" evidence="1">
    <location>
        <position position="1"/>
    </location>
</feature>
<organism evidence="1">
    <name type="scientific">marine metagenome</name>
    <dbReference type="NCBI Taxonomy" id="408172"/>
    <lineage>
        <taxon>unclassified sequences</taxon>
        <taxon>metagenomes</taxon>
        <taxon>ecological metagenomes</taxon>
    </lineage>
</organism>
<dbReference type="AlphaFoldDB" id="A0A382I2E9"/>
<accession>A0A382I2E9</accession>
<name>A0A382I2E9_9ZZZZ</name>
<protein>
    <submittedName>
        <fullName evidence="1">Uncharacterized protein</fullName>
    </submittedName>
</protein>
<sequence>VLLSAPLYDCADNVLSYNICEICVCSCDCLVGCTDAYACNYDVDAIEDDGSCTYAENNYDCDGNCIAEIDCAGVCGGSADEDICGECNGDGPEECWDGSMECNPSDCPDQPGETIEIMY</sequence>